<sequence>VDARATAPCRTGYLGAQSRGLELVCRVCSNQLDTYTLVNPRRSRPGNFLSREPTPRPPPRRQVKPTSFPADMLARILVAAIFQTFKKAFLSRVFAF</sequence>
<gene>
    <name evidence="2" type="ORF">GQ607_005865</name>
</gene>
<protein>
    <submittedName>
        <fullName evidence="2">Uncharacterized protein</fullName>
    </submittedName>
</protein>
<dbReference type="Proteomes" id="UP000434172">
    <property type="component" value="Unassembled WGS sequence"/>
</dbReference>
<name>A0A8H3WLN2_9PEZI</name>
<evidence type="ECO:0000256" key="1">
    <source>
        <dbReference type="SAM" id="MobiDB-lite"/>
    </source>
</evidence>
<feature type="non-terminal residue" evidence="2">
    <location>
        <position position="1"/>
    </location>
</feature>
<reference evidence="2 3" key="1">
    <citation type="submission" date="2019-12" db="EMBL/GenBank/DDBJ databases">
        <title>A genome sequence resource for the geographically widespread anthracnose pathogen Colletotrichum asianum.</title>
        <authorList>
            <person name="Meng Y."/>
        </authorList>
    </citation>
    <scope>NUCLEOTIDE SEQUENCE [LARGE SCALE GENOMIC DNA]</scope>
    <source>
        <strain evidence="2 3">ICMP 18580</strain>
    </source>
</reference>
<evidence type="ECO:0000313" key="2">
    <source>
        <dbReference type="EMBL" id="KAF0326807.1"/>
    </source>
</evidence>
<keyword evidence="3" id="KW-1185">Reference proteome</keyword>
<comment type="caution">
    <text evidence="2">The sequence shown here is derived from an EMBL/GenBank/DDBJ whole genome shotgun (WGS) entry which is preliminary data.</text>
</comment>
<proteinExistence type="predicted"/>
<evidence type="ECO:0000313" key="3">
    <source>
        <dbReference type="Proteomes" id="UP000434172"/>
    </source>
</evidence>
<accession>A0A8H3WLN2</accession>
<dbReference type="AlphaFoldDB" id="A0A8H3WLN2"/>
<dbReference type="EMBL" id="WOWK01000027">
    <property type="protein sequence ID" value="KAF0326807.1"/>
    <property type="molecule type" value="Genomic_DNA"/>
</dbReference>
<organism evidence="2 3">
    <name type="scientific">Colletotrichum asianum</name>
    <dbReference type="NCBI Taxonomy" id="702518"/>
    <lineage>
        <taxon>Eukaryota</taxon>
        <taxon>Fungi</taxon>
        <taxon>Dikarya</taxon>
        <taxon>Ascomycota</taxon>
        <taxon>Pezizomycotina</taxon>
        <taxon>Sordariomycetes</taxon>
        <taxon>Hypocreomycetidae</taxon>
        <taxon>Glomerellales</taxon>
        <taxon>Glomerellaceae</taxon>
        <taxon>Colletotrichum</taxon>
        <taxon>Colletotrichum gloeosporioides species complex</taxon>
    </lineage>
</organism>
<feature type="region of interest" description="Disordered" evidence="1">
    <location>
        <begin position="41"/>
        <end position="65"/>
    </location>
</feature>